<sequence precursor="true">MTRFLLLLTLGGVVLTSEAARSEEAMNTNYPTIGKVVRESGKLDNLVDPDAKIDVLASGFDWSEGPIWVADGGYLLFSDIPPNKIMKWKEGEGLSLFMHPSGYTGVADYGKEPGSNGLTLDPKGQLILCEHGDRRVSKLTKSGGKITLADHYNGKRLNSPNDVIVASNGDLIFTDPPYGLPNRWDDPLRELDFCGVYRLTPEGELTLLTKEMTRPNGLALSPDEKTLYVANSDPEKAIWMSFPVNDDGTLGKGEVFYDATESVGKLPGLPDGLKVDVDGNLFATGPGGVLVFTPDGELLGRIATGEKTANCAWGDDGSTLYLTSDMHLCRIKTKTKGAGWDKR</sequence>
<proteinExistence type="predicted"/>
<feature type="binding site" evidence="3">
    <location>
        <position position="64"/>
    </location>
    <ligand>
        <name>a divalent metal cation</name>
        <dbReference type="ChEBI" id="CHEBI:60240"/>
    </ligand>
</feature>
<dbReference type="GO" id="GO:0032259">
    <property type="term" value="P:methylation"/>
    <property type="evidence" value="ECO:0007669"/>
    <property type="project" value="InterPro"/>
</dbReference>
<evidence type="ECO:0000256" key="4">
    <source>
        <dbReference type="SAM" id="SignalP"/>
    </source>
</evidence>
<dbReference type="PROSITE" id="PS00092">
    <property type="entry name" value="N6_MTASE"/>
    <property type="match status" value="1"/>
</dbReference>
<dbReference type="Gene3D" id="2.120.10.30">
    <property type="entry name" value="TolB, C-terminal domain"/>
    <property type="match status" value="1"/>
</dbReference>
<dbReference type="PANTHER" id="PTHR47572:SF4">
    <property type="entry name" value="LACTONASE DRP35"/>
    <property type="match status" value="1"/>
</dbReference>
<evidence type="ECO:0000256" key="3">
    <source>
        <dbReference type="PIRSR" id="PIRSR605511-2"/>
    </source>
</evidence>
<feature type="signal peptide" evidence="4">
    <location>
        <begin position="1"/>
        <end position="19"/>
    </location>
</feature>
<organism evidence="6 7">
    <name type="scientific">Kolteria novifilia</name>
    <dbReference type="NCBI Taxonomy" id="2527975"/>
    <lineage>
        <taxon>Bacteria</taxon>
        <taxon>Pseudomonadati</taxon>
        <taxon>Planctomycetota</taxon>
        <taxon>Planctomycetia</taxon>
        <taxon>Kolteriales</taxon>
        <taxon>Kolteriaceae</taxon>
        <taxon>Kolteria</taxon>
    </lineage>
</organism>
<dbReference type="GO" id="GO:0003676">
    <property type="term" value="F:nucleic acid binding"/>
    <property type="evidence" value="ECO:0007669"/>
    <property type="project" value="InterPro"/>
</dbReference>
<dbReference type="InterPro" id="IPR005511">
    <property type="entry name" value="SMP-30"/>
</dbReference>
<protein>
    <submittedName>
        <fullName evidence="6">Gluconolactonase</fullName>
        <ecNumber evidence="6">3.1.1.17</ecNumber>
    </submittedName>
</protein>
<name>A0A518AZR4_9BACT</name>
<dbReference type="GO" id="GO:0004341">
    <property type="term" value="F:gluconolactonase activity"/>
    <property type="evidence" value="ECO:0007669"/>
    <property type="project" value="UniProtKB-EC"/>
</dbReference>
<dbReference type="PANTHER" id="PTHR47572">
    <property type="entry name" value="LIPOPROTEIN-RELATED"/>
    <property type="match status" value="1"/>
</dbReference>
<dbReference type="RefSeq" id="WP_145255707.1">
    <property type="nucleotide sequence ID" value="NZ_CP036279.1"/>
</dbReference>
<dbReference type="GO" id="GO:0046872">
    <property type="term" value="F:metal ion binding"/>
    <property type="evidence" value="ECO:0007669"/>
    <property type="project" value="UniProtKB-KW"/>
</dbReference>
<evidence type="ECO:0000256" key="1">
    <source>
        <dbReference type="ARBA" id="ARBA00022801"/>
    </source>
</evidence>
<dbReference type="AlphaFoldDB" id="A0A518AZR4"/>
<feature type="binding site" evidence="3">
    <location>
        <position position="161"/>
    </location>
    <ligand>
        <name>substrate</name>
    </ligand>
</feature>
<dbReference type="InterPro" id="IPR051262">
    <property type="entry name" value="SMP-30/CGR1_Lactonase"/>
</dbReference>
<evidence type="ECO:0000313" key="7">
    <source>
        <dbReference type="Proteomes" id="UP000317093"/>
    </source>
</evidence>
<evidence type="ECO:0000256" key="2">
    <source>
        <dbReference type="PIRSR" id="PIRSR605511-1"/>
    </source>
</evidence>
<keyword evidence="3" id="KW-0479">Metal-binding</keyword>
<comment type="cofactor">
    <cofactor evidence="3">
        <name>Zn(2+)</name>
        <dbReference type="ChEBI" id="CHEBI:29105"/>
    </cofactor>
    <text evidence="3">Binds 1 divalent metal cation per subunit.</text>
</comment>
<feature type="binding site" evidence="3">
    <location>
        <position position="216"/>
    </location>
    <ligand>
        <name>a divalent metal cation</name>
        <dbReference type="ChEBI" id="CHEBI:60240"/>
    </ligand>
</feature>
<feature type="binding site" evidence="3">
    <location>
        <position position="271"/>
    </location>
    <ligand>
        <name>a divalent metal cation</name>
        <dbReference type="ChEBI" id="CHEBI:60240"/>
    </ligand>
</feature>
<dbReference type="OrthoDB" id="272794at2"/>
<keyword evidence="4" id="KW-0732">Signal</keyword>
<feature type="active site" description="Proton donor/acceptor" evidence="2">
    <location>
        <position position="271"/>
    </location>
</feature>
<dbReference type="Proteomes" id="UP000317093">
    <property type="component" value="Chromosome"/>
</dbReference>
<evidence type="ECO:0000313" key="6">
    <source>
        <dbReference type="EMBL" id="QDU60213.1"/>
    </source>
</evidence>
<feature type="domain" description="SMP-30/Gluconolactonase/LRE-like region" evidence="5">
    <location>
        <begin position="62"/>
        <end position="324"/>
    </location>
</feature>
<dbReference type="EC" id="3.1.1.17" evidence="6"/>
<dbReference type="Pfam" id="PF08450">
    <property type="entry name" value="SGL"/>
    <property type="match status" value="1"/>
</dbReference>
<dbReference type="InterPro" id="IPR011042">
    <property type="entry name" value="6-blade_b-propeller_TolB-like"/>
</dbReference>
<keyword evidence="7" id="KW-1185">Reference proteome</keyword>
<gene>
    <name evidence="6" type="primary">gnl_1</name>
    <name evidence="6" type="ORF">Pan216_10510</name>
</gene>
<dbReference type="EMBL" id="CP036279">
    <property type="protein sequence ID" value="QDU60213.1"/>
    <property type="molecule type" value="Genomic_DNA"/>
</dbReference>
<dbReference type="InterPro" id="IPR002052">
    <property type="entry name" value="DNA_methylase_N6_adenine_CS"/>
</dbReference>
<reference evidence="6 7" key="1">
    <citation type="submission" date="2019-02" db="EMBL/GenBank/DDBJ databases">
        <title>Deep-cultivation of Planctomycetes and their phenomic and genomic characterization uncovers novel biology.</title>
        <authorList>
            <person name="Wiegand S."/>
            <person name="Jogler M."/>
            <person name="Boedeker C."/>
            <person name="Pinto D."/>
            <person name="Vollmers J."/>
            <person name="Rivas-Marin E."/>
            <person name="Kohn T."/>
            <person name="Peeters S.H."/>
            <person name="Heuer A."/>
            <person name="Rast P."/>
            <person name="Oberbeckmann S."/>
            <person name="Bunk B."/>
            <person name="Jeske O."/>
            <person name="Meyerdierks A."/>
            <person name="Storesund J.E."/>
            <person name="Kallscheuer N."/>
            <person name="Luecker S."/>
            <person name="Lage O.M."/>
            <person name="Pohl T."/>
            <person name="Merkel B.J."/>
            <person name="Hornburger P."/>
            <person name="Mueller R.-W."/>
            <person name="Bruemmer F."/>
            <person name="Labrenz M."/>
            <person name="Spormann A.M."/>
            <person name="Op den Camp H."/>
            <person name="Overmann J."/>
            <person name="Amann R."/>
            <person name="Jetten M.S.M."/>
            <person name="Mascher T."/>
            <person name="Medema M.H."/>
            <person name="Devos D.P."/>
            <person name="Kaster A.-K."/>
            <person name="Ovreas L."/>
            <person name="Rohde M."/>
            <person name="Galperin M.Y."/>
            <person name="Jogler C."/>
        </authorList>
    </citation>
    <scope>NUCLEOTIDE SEQUENCE [LARGE SCALE GENOMIC DNA]</scope>
    <source>
        <strain evidence="6 7">Pan216</strain>
    </source>
</reference>
<dbReference type="SUPFAM" id="SSF63829">
    <property type="entry name" value="Calcium-dependent phosphotriesterase"/>
    <property type="match status" value="1"/>
</dbReference>
<accession>A0A518AZR4</accession>
<dbReference type="InterPro" id="IPR013658">
    <property type="entry name" value="SGL"/>
</dbReference>
<dbReference type="KEGG" id="knv:Pan216_10510"/>
<dbReference type="GO" id="GO:0008168">
    <property type="term" value="F:methyltransferase activity"/>
    <property type="evidence" value="ECO:0007669"/>
    <property type="project" value="InterPro"/>
</dbReference>
<keyword evidence="3" id="KW-0862">Zinc</keyword>
<evidence type="ECO:0000259" key="5">
    <source>
        <dbReference type="Pfam" id="PF08450"/>
    </source>
</evidence>
<dbReference type="PRINTS" id="PR01790">
    <property type="entry name" value="SMP30FAMILY"/>
</dbReference>
<feature type="chain" id="PRO_5021979560" evidence="4">
    <location>
        <begin position="20"/>
        <end position="343"/>
    </location>
</feature>
<keyword evidence="1 6" id="KW-0378">Hydrolase</keyword>